<evidence type="ECO:0000313" key="11">
    <source>
        <dbReference type="EMBL" id="KGG50300.1"/>
    </source>
</evidence>
<evidence type="ECO:0000256" key="6">
    <source>
        <dbReference type="ARBA" id="ARBA00022833"/>
    </source>
</evidence>
<dbReference type="GO" id="GO:0009165">
    <property type="term" value="P:nucleotide biosynthetic process"/>
    <property type="evidence" value="ECO:0007669"/>
    <property type="project" value="UniProtKB-KW"/>
</dbReference>
<dbReference type="AlphaFoldDB" id="A0A098VMW2"/>
<evidence type="ECO:0000256" key="7">
    <source>
        <dbReference type="ARBA" id="ARBA00038938"/>
    </source>
</evidence>
<evidence type="ECO:0000256" key="4">
    <source>
        <dbReference type="ARBA" id="ARBA00022727"/>
    </source>
</evidence>
<dbReference type="Pfam" id="PF00383">
    <property type="entry name" value="dCMP_cyt_deam_1"/>
    <property type="match status" value="1"/>
</dbReference>
<dbReference type="PANTHER" id="PTHR11086">
    <property type="entry name" value="DEOXYCYTIDYLATE DEAMINASE-RELATED"/>
    <property type="match status" value="1"/>
</dbReference>
<dbReference type="GO" id="GO:0004132">
    <property type="term" value="F:dCMP deaminase activity"/>
    <property type="evidence" value="ECO:0007669"/>
    <property type="project" value="UniProtKB-EC"/>
</dbReference>
<evidence type="ECO:0000259" key="10">
    <source>
        <dbReference type="PROSITE" id="PS51747"/>
    </source>
</evidence>
<reference evidence="11 12" key="1">
    <citation type="submission" date="2014-04" db="EMBL/GenBank/DDBJ databases">
        <title>A new species of microsporidia sheds light on the evolution of extreme parasitism.</title>
        <authorList>
            <person name="Haag K.L."/>
            <person name="James T.Y."/>
            <person name="Larsson R."/>
            <person name="Schaer T.M."/>
            <person name="Refardt D."/>
            <person name="Pombert J.-F."/>
            <person name="Ebert D."/>
        </authorList>
    </citation>
    <scope>NUCLEOTIDE SEQUENCE [LARGE SCALE GENOMIC DNA]</scope>
    <source>
        <strain evidence="11 12">UGP3</strain>
        <tissue evidence="11">Spores</tissue>
    </source>
</reference>
<dbReference type="GeneID" id="25260816"/>
<dbReference type="Proteomes" id="UP000029725">
    <property type="component" value="Unassembled WGS sequence"/>
</dbReference>
<dbReference type="HOGENOM" id="CLU_047993_0_1_1"/>
<dbReference type="EC" id="3.5.4.12" evidence="7"/>
<evidence type="ECO:0000256" key="2">
    <source>
        <dbReference type="ARBA" id="ARBA00006576"/>
    </source>
</evidence>
<dbReference type="InterPro" id="IPR015517">
    <property type="entry name" value="dCMP_deaminase-rel"/>
</dbReference>
<dbReference type="RefSeq" id="XP_013236743.1">
    <property type="nucleotide sequence ID" value="XM_013381289.1"/>
</dbReference>
<keyword evidence="3" id="KW-0479">Metal-binding</keyword>
<evidence type="ECO:0000256" key="8">
    <source>
        <dbReference type="ARBA" id="ARBA00041763"/>
    </source>
</evidence>
<keyword evidence="6" id="KW-0862">Zinc</keyword>
<evidence type="ECO:0000313" key="12">
    <source>
        <dbReference type="Proteomes" id="UP000029725"/>
    </source>
</evidence>
<keyword evidence="4" id="KW-0545">Nucleotide biosynthesis</keyword>
<dbReference type="GO" id="GO:0005737">
    <property type="term" value="C:cytoplasm"/>
    <property type="evidence" value="ECO:0007669"/>
    <property type="project" value="TreeGrafter"/>
</dbReference>
<keyword evidence="12" id="KW-1185">Reference proteome</keyword>
<dbReference type="InterPro" id="IPR035105">
    <property type="entry name" value="Deoxycytidylate_deaminase_dom"/>
</dbReference>
<accession>A0A098VMW2</accession>
<dbReference type="EMBL" id="JMKJ01000588">
    <property type="protein sequence ID" value="KGG50300.1"/>
    <property type="molecule type" value="Genomic_DNA"/>
</dbReference>
<dbReference type="InterPro" id="IPR016193">
    <property type="entry name" value="Cytidine_deaminase-like"/>
</dbReference>
<comment type="cofactor">
    <cofactor evidence="1">
        <name>Zn(2+)</name>
        <dbReference type="ChEBI" id="CHEBI:29105"/>
    </cofactor>
</comment>
<gene>
    <name evidence="11" type="ORF">DI09_78p60</name>
</gene>
<comment type="similarity">
    <text evidence="2">Belongs to the cytidine and deoxycytidylate deaminase family.</text>
</comment>
<dbReference type="OrthoDB" id="6710946at2759"/>
<sequence length="388" mass="42890">MSSLNMTSHLQATEIHGTPDALALNAVNLINLKKFVMLVGIVGSCTFGNQRIASLLSSHFGFTPIKIVAQESGEIFNSELDALSISKSESNKPRFFSLQQALNFVTVNYHENFVFIHDLSNIKVEYGAFSTRPFYCSLGVKVSPGYFLSFLTQGKVQSLLDLVRLSASAELDHSTAFELAEKIESEDLAFDTFSYCNQVISMDKSLTPANDDVLLDALESSISRLRKNTRPSWDAYFMKIAKLVGQRSNCMKRRVGAILVSRKSHRIISTGYNGTPAGVRNCSEGGCKRCNENTGSGAALSTCLCLHAEENAIFEAGRERISLYTTSALNADDQGVTLYCTSCPCIYCTKKIIQAGISEVVYFESYYMDDFVKSCLKEANIELRMLHE</sequence>
<evidence type="ECO:0000256" key="1">
    <source>
        <dbReference type="ARBA" id="ARBA00001947"/>
    </source>
</evidence>
<dbReference type="CDD" id="cd01286">
    <property type="entry name" value="deoxycytidylate_deaminase"/>
    <property type="match status" value="1"/>
</dbReference>
<dbReference type="InterPro" id="IPR016192">
    <property type="entry name" value="APOBEC/CMP_deaminase_Zn-bd"/>
</dbReference>
<name>A0A098VMW2_9MICR</name>
<dbReference type="InterPro" id="IPR002125">
    <property type="entry name" value="CMP_dCMP_dom"/>
</dbReference>
<dbReference type="PANTHER" id="PTHR11086:SF18">
    <property type="entry name" value="DEOXYCYTIDYLATE DEAMINASE"/>
    <property type="match status" value="1"/>
</dbReference>
<protein>
    <recommendedName>
        <fullName evidence="9">Deoxycytidylate deaminase</fullName>
        <ecNumber evidence="7">3.5.4.12</ecNumber>
    </recommendedName>
    <alternativeName>
        <fullName evidence="8">dCMP deaminase</fullName>
    </alternativeName>
</protein>
<dbReference type="SUPFAM" id="SSF53927">
    <property type="entry name" value="Cytidine deaminase-like"/>
    <property type="match status" value="1"/>
</dbReference>
<dbReference type="PROSITE" id="PS00903">
    <property type="entry name" value="CYT_DCMP_DEAMINASES_1"/>
    <property type="match status" value="1"/>
</dbReference>
<evidence type="ECO:0000256" key="9">
    <source>
        <dbReference type="ARBA" id="ARBA00071582"/>
    </source>
</evidence>
<dbReference type="FunFam" id="3.40.140.10:FF:000035">
    <property type="entry name" value="dCMP deaminase"/>
    <property type="match status" value="1"/>
</dbReference>
<dbReference type="GO" id="GO:0008270">
    <property type="term" value="F:zinc ion binding"/>
    <property type="evidence" value="ECO:0007669"/>
    <property type="project" value="InterPro"/>
</dbReference>
<evidence type="ECO:0000256" key="3">
    <source>
        <dbReference type="ARBA" id="ARBA00022723"/>
    </source>
</evidence>
<dbReference type="Gene3D" id="3.40.140.10">
    <property type="entry name" value="Cytidine Deaminase, domain 2"/>
    <property type="match status" value="1"/>
</dbReference>
<comment type="caution">
    <text evidence="11">The sequence shown here is derived from an EMBL/GenBank/DDBJ whole genome shotgun (WGS) entry which is preliminary data.</text>
</comment>
<proteinExistence type="inferred from homology"/>
<dbReference type="PROSITE" id="PS51747">
    <property type="entry name" value="CYT_DCMP_DEAMINASES_2"/>
    <property type="match status" value="1"/>
</dbReference>
<organism evidence="11 12">
    <name type="scientific">Mitosporidium daphniae</name>
    <dbReference type="NCBI Taxonomy" id="1485682"/>
    <lineage>
        <taxon>Eukaryota</taxon>
        <taxon>Fungi</taxon>
        <taxon>Fungi incertae sedis</taxon>
        <taxon>Microsporidia</taxon>
        <taxon>Mitosporidium</taxon>
    </lineage>
</organism>
<evidence type="ECO:0000256" key="5">
    <source>
        <dbReference type="ARBA" id="ARBA00022801"/>
    </source>
</evidence>
<dbReference type="VEuPathDB" id="MicrosporidiaDB:DI09_78p60"/>
<keyword evidence="5" id="KW-0378">Hydrolase</keyword>
<feature type="domain" description="CMP/dCMP-type deaminase" evidence="10">
    <location>
        <begin position="232"/>
        <end position="383"/>
    </location>
</feature>